<keyword evidence="1" id="KW-0812">Transmembrane</keyword>
<sequence>RAAADEGVVSALGRLREDLEALDADAAARPRVSSGEAAALAASVSAAAAAPFLENPALAELGVPAAALVVAAVGVAAEYGGRVATATAKEVAAVALRTASEAEAALAAAERAKSACPLCAGLAAAAAAVALALPRAAPPLLLGAAPVAGALCAAVGALAHARAAARAAAAENLGRRRFASSAEVGATWRSQTEMVFARDLSERRRHATVALALLPAPLAALVPGSGQFRAVAAASASAAQAAYHVAAAEWGVAHAADAVADKQRTAAIIDTYANQAARVGALLPFTSALAGLCAAAAAVVVEVAPAAAVLFPAAGAVCAAAASVSKACCEADASAAAAASRGL</sequence>
<dbReference type="Proteomes" id="UP000789595">
    <property type="component" value="Unassembled WGS sequence"/>
</dbReference>
<keyword evidence="1" id="KW-0472">Membrane</keyword>
<dbReference type="EMBL" id="CAKKNE010000005">
    <property type="protein sequence ID" value="CAH0376450.1"/>
    <property type="molecule type" value="Genomic_DNA"/>
</dbReference>
<feature type="transmembrane region" description="Helical" evidence="1">
    <location>
        <begin position="115"/>
        <end position="134"/>
    </location>
</feature>
<name>A0A8J2X2S3_9STRA</name>
<dbReference type="OrthoDB" id="197739at2759"/>
<keyword evidence="3" id="KW-1185">Reference proteome</keyword>
<evidence type="ECO:0000313" key="3">
    <source>
        <dbReference type="Proteomes" id="UP000789595"/>
    </source>
</evidence>
<evidence type="ECO:0000256" key="1">
    <source>
        <dbReference type="SAM" id="Phobius"/>
    </source>
</evidence>
<feature type="non-terminal residue" evidence="2">
    <location>
        <position position="343"/>
    </location>
</feature>
<gene>
    <name evidence="2" type="ORF">PECAL_5P10400</name>
</gene>
<feature type="non-terminal residue" evidence="2">
    <location>
        <position position="1"/>
    </location>
</feature>
<proteinExistence type="predicted"/>
<organism evidence="2 3">
    <name type="scientific">Pelagomonas calceolata</name>
    <dbReference type="NCBI Taxonomy" id="35677"/>
    <lineage>
        <taxon>Eukaryota</taxon>
        <taxon>Sar</taxon>
        <taxon>Stramenopiles</taxon>
        <taxon>Ochrophyta</taxon>
        <taxon>Pelagophyceae</taxon>
        <taxon>Pelagomonadales</taxon>
        <taxon>Pelagomonadaceae</taxon>
        <taxon>Pelagomonas</taxon>
    </lineage>
</organism>
<feature type="transmembrane region" description="Helical" evidence="1">
    <location>
        <begin position="140"/>
        <end position="159"/>
    </location>
</feature>
<comment type="caution">
    <text evidence="2">The sequence shown here is derived from an EMBL/GenBank/DDBJ whole genome shotgun (WGS) entry which is preliminary data.</text>
</comment>
<protein>
    <submittedName>
        <fullName evidence="2">Uncharacterized protein</fullName>
    </submittedName>
</protein>
<evidence type="ECO:0000313" key="2">
    <source>
        <dbReference type="EMBL" id="CAH0376450.1"/>
    </source>
</evidence>
<keyword evidence="1" id="KW-1133">Transmembrane helix</keyword>
<reference evidence="2" key="1">
    <citation type="submission" date="2021-11" db="EMBL/GenBank/DDBJ databases">
        <authorList>
            <consortium name="Genoscope - CEA"/>
            <person name="William W."/>
        </authorList>
    </citation>
    <scope>NUCLEOTIDE SEQUENCE</scope>
</reference>
<accession>A0A8J2X2S3</accession>
<dbReference type="AlphaFoldDB" id="A0A8J2X2S3"/>